<dbReference type="InterPro" id="IPR003532">
    <property type="entry name" value="Short_hematopoietin_rcpt_2_CS"/>
</dbReference>
<dbReference type="InterPro" id="IPR015321">
    <property type="entry name" value="TypeI_recpt_CBD"/>
</dbReference>
<dbReference type="GO" id="GO:0009897">
    <property type="term" value="C:external side of plasma membrane"/>
    <property type="evidence" value="ECO:0007669"/>
    <property type="project" value="TreeGrafter"/>
</dbReference>
<keyword evidence="3" id="KW-0732">Signal</keyword>
<dbReference type="InterPro" id="IPR013783">
    <property type="entry name" value="Ig-like_fold"/>
</dbReference>
<evidence type="ECO:0000256" key="3">
    <source>
        <dbReference type="ARBA" id="ARBA00022729"/>
    </source>
</evidence>
<dbReference type="PROSITE" id="PS50853">
    <property type="entry name" value="FN3"/>
    <property type="match status" value="1"/>
</dbReference>
<keyword evidence="6" id="KW-1015">Disulfide bond</keyword>
<name>A0AAJ7U3N0_PETMA</name>
<dbReference type="RefSeq" id="XP_032827688.1">
    <property type="nucleotide sequence ID" value="XM_032971797.1"/>
</dbReference>
<dbReference type="InterPro" id="IPR003961">
    <property type="entry name" value="FN3_dom"/>
</dbReference>
<evidence type="ECO:0000256" key="4">
    <source>
        <dbReference type="ARBA" id="ARBA00022989"/>
    </source>
</evidence>
<organism evidence="12 13">
    <name type="scientific">Petromyzon marinus</name>
    <name type="common">Sea lamprey</name>
    <dbReference type="NCBI Taxonomy" id="7757"/>
    <lineage>
        <taxon>Eukaryota</taxon>
        <taxon>Metazoa</taxon>
        <taxon>Chordata</taxon>
        <taxon>Craniata</taxon>
        <taxon>Vertebrata</taxon>
        <taxon>Cyclostomata</taxon>
        <taxon>Hyperoartia</taxon>
        <taxon>Petromyzontiformes</taxon>
        <taxon>Petromyzontidae</taxon>
        <taxon>Petromyzon</taxon>
    </lineage>
</organism>
<evidence type="ECO:0000313" key="13">
    <source>
        <dbReference type="RefSeq" id="XP_032827687.1"/>
    </source>
</evidence>
<dbReference type="GO" id="GO:0004896">
    <property type="term" value="F:cytokine receptor activity"/>
    <property type="evidence" value="ECO:0007669"/>
    <property type="project" value="InterPro"/>
</dbReference>
<evidence type="ECO:0000256" key="5">
    <source>
        <dbReference type="ARBA" id="ARBA00023136"/>
    </source>
</evidence>
<dbReference type="Pfam" id="PF09240">
    <property type="entry name" value="IL6Ra-bind"/>
    <property type="match status" value="1"/>
</dbReference>
<comment type="subcellular location">
    <subcellularLocation>
        <location evidence="1">Membrane</location>
        <topology evidence="1">Single-pass type I membrane protein</topology>
    </subcellularLocation>
</comment>
<evidence type="ECO:0000313" key="14">
    <source>
        <dbReference type="RefSeq" id="XP_032827688.1"/>
    </source>
</evidence>
<evidence type="ECO:0000313" key="12">
    <source>
        <dbReference type="Proteomes" id="UP001318040"/>
    </source>
</evidence>
<accession>A0AAJ7U3N0</accession>
<dbReference type="InterPro" id="IPR036116">
    <property type="entry name" value="FN3_sf"/>
</dbReference>
<dbReference type="PROSITE" id="PS01356">
    <property type="entry name" value="HEMATOPO_REC_S_F2"/>
    <property type="match status" value="1"/>
</dbReference>
<feature type="domain" description="Fibronectin type-III" evidence="11">
    <location>
        <begin position="401"/>
        <end position="499"/>
    </location>
</feature>
<dbReference type="KEGG" id="pmrn:116952447"/>
<evidence type="ECO:0000256" key="9">
    <source>
        <dbReference type="SAM" id="MobiDB-lite"/>
    </source>
</evidence>
<keyword evidence="7" id="KW-0675">Receptor</keyword>
<feature type="compositionally biased region" description="Basic residues" evidence="9">
    <location>
        <begin position="289"/>
        <end position="307"/>
    </location>
</feature>
<evidence type="ECO:0000256" key="6">
    <source>
        <dbReference type="ARBA" id="ARBA00023157"/>
    </source>
</evidence>
<feature type="region of interest" description="Disordered" evidence="9">
    <location>
        <begin position="289"/>
        <end position="329"/>
    </location>
</feature>
<dbReference type="AlphaFoldDB" id="A0AAJ7U3N0"/>
<proteinExistence type="predicted"/>
<evidence type="ECO:0000256" key="2">
    <source>
        <dbReference type="ARBA" id="ARBA00022692"/>
    </source>
</evidence>
<dbReference type="RefSeq" id="XP_032827687.1">
    <property type="nucleotide sequence ID" value="XM_032971796.1"/>
</dbReference>
<gene>
    <name evidence="13 14" type="primary">LOC116952447</name>
</gene>
<keyword evidence="12" id="KW-1185">Reference proteome</keyword>
<keyword evidence="8" id="KW-0325">Glycoprotein</keyword>
<evidence type="ECO:0000256" key="8">
    <source>
        <dbReference type="ARBA" id="ARBA00023180"/>
    </source>
</evidence>
<dbReference type="Gene3D" id="2.60.40.10">
    <property type="entry name" value="Immunoglobulins"/>
    <property type="match status" value="3"/>
</dbReference>
<protein>
    <submittedName>
        <fullName evidence="13 14">Uncharacterized protein LOC116952447 isoform X1</fullName>
    </submittedName>
</protein>
<keyword evidence="5 10" id="KW-0472">Membrane</keyword>
<dbReference type="Proteomes" id="UP001318040">
    <property type="component" value="Chromosome 47"/>
</dbReference>
<dbReference type="SUPFAM" id="SSF49265">
    <property type="entry name" value="Fibronectin type III"/>
    <property type="match status" value="2"/>
</dbReference>
<evidence type="ECO:0000256" key="7">
    <source>
        <dbReference type="ARBA" id="ARBA00023170"/>
    </source>
</evidence>
<evidence type="ECO:0000259" key="11">
    <source>
        <dbReference type="PROSITE" id="PS50853"/>
    </source>
</evidence>
<dbReference type="PANTHER" id="PTHR23037:SF35">
    <property type="entry name" value="FIBRONECTIN TYPE-III DOMAIN-CONTAINING PROTEIN"/>
    <property type="match status" value="1"/>
</dbReference>
<dbReference type="PANTHER" id="PTHR23037">
    <property type="entry name" value="CYTOKINE RECEPTOR"/>
    <property type="match status" value="1"/>
</dbReference>
<feature type="transmembrane region" description="Helical" evidence="10">
    <location>
        <begin position="537"/>
        <end position="559"/>
    </location>
</feature>
<sequence>MPTATTAPSPTAKPQEAIWGPSINDVTHLVSRDTTAEVTRVYVERFTCRTWTVRAVQWMGAPGRIPPRGPIDAFKANRRRMKAVPPGLLLLLTLTLCASTGPTHAERMRAPSGLRVVAPEYPMQLHLRWDPPGNASEPEGDRGLVQYALQIFDHSAGRRKELQCILTPLTNYTNSQFSHADARARVSVVSWHADACTNSSQRYSNWSELVDISSPRGLAGSAASGVRCALLTGAAETMECTWTRGPNASADTEYSLYYWHSTLNATRRCVPCTHERLTADAAKELCHHSGRGAGHGKKAATKQRKTRAGIPSETWSTTRGAAGAADSAAGAEATGRTAGAAGAAGPGAGGSALVTQRCCVPLADVPEYRSFRILINGTSAHHNVTPFYCPLPVESLVKPDPPSELHAHLNGSSLLVKWDPLPGYQRHQSTCYQTDMRIHSGPQDHQEVSEPRASWPQPETQGCHAVTFRVRARPGQCTVHGVRGLWSEWSPEARYIPSPAPLCADAHGDGNATGHRTRVTEYPDPSGALGSQEPQRLAWFLASGLVALSIVVLAVVFVYKSQRLRRCLVPWVPDPSRYFKSLFDDHNGDFQAWAGFQASGKPAAPPAAAGDEAEEGSPVPLCVLSEMAALNVGGGVGGGYLNLETVGTETALLWQHG</sequence>
<keyword evidence="2 10" id="KW-0812">Transmembrane</keyword>
<evidence type="ECO:0000256" key="10">
    <source>
        <dbReference type="SAM" id="Phobius"/>
    </source>
</evidence>
<feature type="compositionally biased region" description="Low complexity" evidence="9">
    <location>
        <begin position="320"/>
        <end position="329"/>
    </location>
</feature>
<keyword evidence="4 10" id="KW-1133">Transmembrane helix</keyword>
<reference evidence="13 14" key="1">
    <citation type="submission" date="2025-04" db="UniProtKB">
        <authorList>
            <consortium name="RefSeq"/>
        </authorList>
    </citation>
    <scope>IDENTIFICATION</scope>
    <source>
        <tissue evidence="13 14">Sperm</tissue>
    </source>
</reference>
<evidence type="ECO:0000256" key="1">
    <source>
        <dbReference type="ARBA" id="ARBA00004479"/>
    </source>
</evidence>